<dbReference type="EMBL" id="JBHLWK010000009">
    <property type="protein sequence ID" value="MFC0203791.1"/>
    <property type="molecule type" value="Genomic_DNA"/>
</dbReference>
<dbReference type="PANTHER" id="PTHR39600">
    <property type="entry name" value="PEPTIDASE INHIBITOR I78 FAMILY PROTEIN"/>
    <property type="match status" value="1"/>
</dbReference>
<gene>
    <name evidence="2" type="ORF">ACFFJC_05840</name>
</gene>
<dbReference type="PROSITE" id="PS51257">
    <property type="entry name" value="PROKAR_LIPOPROTEIN"/>
    <property type="match status" value="1"/>
</dbReference>
<dbReference type="PANTHER" id="PTHR39600:SF1">
    <property type="entry name" value="PEPTIDASE INHIBITOR I78 FAMILY PROTEIN"/>
    <property type="match status" value="1"/>
</dbReference>
<name>A0ABV6CSS6_9SPHN</name>
<keyword evidence="1" id="KW-0732">Signal</keyword>
<reference evidence="2 3" key="1">
    <citation type="submission" date="2024-09" db="EMBL/GenBank/DDBJ databases">
        <authorList>
            <person name="Sun Q."/>
            <person name="Mori K."/>
        </authorList>
    </citation>
    <scope>NUCLEOTIDE SEQUENCE [LARGE SCALE GENOMIC DNA]</scope>
    <source>
        <strain evidence="2 3">CCM 7706</strain>
    </source>
</reference>
<dbReference type="Gene3D" id="3.30.10.10">
    <property type="entry name" value="Trypsin Inhibitor V, subunit A"/>
    <property type="match status" value="1"/>
</dbReference>
<feature type="chain" id="PRO_5045218839" evidence="1">
    <location>
        <begin position="21"/>
        <end position="103"/>
    </location>
</feature>
<keyword evidence="3" id="KW-1185">Reference proteome</keyword>
<comment type="caution">
    <text evidence="2">The sequence shown here is derived from an EMBL/GenBank/DDBJ whole genome shotgun (WGS) entry which is preliminary data.</text>
</comment>
<proteinExistence type="predicted"/>
<organism evidence="2 3">
    <name type="scientific">Novosphingobium soli</name>
    <dbReference type="NCBI Taxonomy" id="574956"/>
    <lineage>
        <taxon>Bacteria</taxon>
        <taxon>Pseudomonadati</taxon>
        <taxon>Pseudomonadota</taxon>
        <taxon>Alphaproteobacteria</taxon>
        <taxon>Sphingomonadales</taxon>
        <taxon>Sphingomonadaceae</taxon>
        <taxon>Novosphingobium</taxon>
    </lineage>
</organism>
<sequence length="103" mass="10704">MSFKPLALPALLVVSLSACQAQTPPPEPSPGAATMEPNCGADQLGSYVGRQASDEVLAAITAARSGHAVRIIRPGTVVTQDYRPDRLNVTVDESGTITALRCS</sequence>
<evidence type="ECO:0000313" key="2">
    <source>
        <dbReference type="EMBL" id="MFC0203791.1"/>
    </source>
</evidence>
<accession>A0ABV6CSS6</accession>
<dbReference type="RefSeq" id="WP_379486562.1">
    <property type="nucleotide sequence ID" value="NZ_JBHLWK010000009.1"/>
</dbReference>
<dbReference type="Pfam" id="PF11720">
    <property type="entry name" value="Inhibitor_I78"/>
    <property type="match status" value="1"/>
</dbReference>
<protein>
    <submittedName>
        <fullName evidence="2">I78 family peptidase inhibitor</fullName>
    </submittedName>
</protein>
<evidence type="ECO:0000313" key="3">
    <source>
        <dbReference type="Proteomes" id="UP001589798"/>
    </source>
</evidence>
<evidence type="ECO:0000256" key="1">
    <source>
        <dbReference type="SAM" id="SignalP"/>
    </source>
</evidence>
<feature type="signal peptide" evidence="1">
    <location>
        <begin position="1"/>
        <end position="20"/>
    </location>
</feature>
<dbReference type="InterPro" id="IPR021719">
    <property type="entry name" value="Prot_inh_I78"/>
</dbReference>
<dbReference type="Proteomes" id="UP001589798">
    <property type="component" value="Unassembled WGS sequence"/>
</dbReference>